<organism evidence="2 3">
    <name type="scientific">Pleurodeles waltl</name>
    <name type="common">Iberian ribbed newt</name>
    <dbReference type="NCBI Taxonomy" id="8319"/>
    <lineage>
        <taxon>Eukaryota</taxon>
        <taxon>Metazoa</taxon>
        <taxon>Chordata</taxon>
        <taxon>Craniata</taxon>
        <taxon>Vertebrata</taxon>
        <taxon>Euteleostomi</taxon>
        <taxon>Amphibia</taxon>
        <taxon>Batrachia</taxon>
        <taxon>Caudata</taxon>
        <taxon>Salamandroidea</taxon>
        <taxon>Salamandridae</taxon>
        <taxon>Pleurodelinae</taxon>
        <taxon>Pleurodeles</taxon>
    </lineage>
</organism>
<name>A0AAV7M3R1_PLEWA</name>
<evidence type="ECO:0000256" key="1">
    <source>
        <dbReference type="SAM" id="MobiDB-lite"/>
    </source>
</evidence>
<feature type="compositionally biased region" description="Polar residues" evidence="1">
    <location>
        <begin position="1"/>
        <end position="15"/>
    </location>
</feature>
<dbReference type="AlphaFoldDB" id="A0AAV7M3R1"/>
<evidence type="ECO:0000313" key="2">
    <source>
        <dbReference type="EMBL" id="KAJ1096513.1"/>
    </source>
</evidence>
<feature type="non-terminal residue" evidence="2">
    <location>
        <position position="1"/>
    </location>
</feature>
<comment type="caution">
    <text evidence="2">The sequence shown here is derived from an EMBL/GenBank/DDBJ whole genome shotgun (WGS) entry which is preliminary data.</text>
</comment>
<keyword evidence="3" id="KW-1185">Reference proteome</keyword>
<sequence length="79" mass="8750">SATSASPKWSQSPSTKPDKHLTPSSLPATESNSPHHRTLLDRSQHRPHYHLRCPAHQAPQHFTPEQGQGNEDPMDAGPR</sequence>
<feature type="compositionally biased region" description="Polar residues" evidence="1">
    <location>
        <begin position="22"/>
        <end position="32"/>
    </location>
</feature>
<reference evidence="2" key="1">
    <citation type="journal article" date="2022" name="bioRxiv">
        <title>Sequencing and chromosome-scale assembly of the giantPleurodeles waltlgenome.</title>
        <authorList>
            <person name="Brown T."/>
            <person name="Elewa A."/>
            <person name="Iarovenko S."/>
            <person name="Subramanian E."/>
            <person name="Araus A.J."/>
            <person name="Petzold A."/>
            <person name="Susuki M."/>
            <person name="Suzuki K.-i.T."/>
            <person name="Hayashi T."/>
            <person name="Toyoda A."/>
            <person name="Oliveira C."/>
            <person name="Osipova E."/>
            <person name="Leigh N.D."/>
            <person name="Simon A."/>
            <person name="Yun M.H."/>
        </authorList>
    </citation>
    <scope>NUCLEOTIDE SEQUENCE</scope>
    <source>
        <strain evidence="2">20211129_DDA</strain>
        <tissue evidence="2">Liver</tissue>
    </source>
</reference>
<evidence type="ECO:0000313" key="3">
    <source>
        <dbReference type="Proteomes" id="UP001066276"/>
    </source>
</evidence>
<protein>
    <submittedName>
        <fullName evidence="2">Uncharacterized protein</fullName>
    </submittedName>
</protein>
<feature type="non-terminal residue" evidence="2">
    <location>
        <position position="79"/>
    </location>
</feature>
<dbReference type="Proteomes" id="UP001066276">
    <property type="component" value="Chromosome 10"/>
</dbReference>
<feature type="region of interest" description="Disordered" evidence="1">
    <location>
        <begin position="1"/>
        <end position="79"/>
    </location>
</feature>
<dbReference type="EMBL" id="JANPWB010000014">
    <property type="protein sequence ID" value="KAJ1096513.1"/>
    <property type="molecule type" value="Genomic_DNA"/>
</dbReference>
<gene>
    <name evidence="2" type="ORF">NDU88_001652</name>
</gene>
<accession>A0AAV7M3R1</accession>
<proteinExistence type="predicted"/>